<proteinExistence type="predicted"/>
<reference evidence="1 2" key="1">
    <citation type="journal article" date="2007" name="Science">
        <title>The Chlamydomonas genome reveals the evolution of key animal and plant functions.</title>
        <authorList>
            <person name="Merchant S.S."/>
            <person name="Prochnik S.E."/>
            <person name="Vallon O."/>
            <person name="Harris E.H."/>
            <person name="Karpowicz S.J."/>
            <person name="Witman G.B."/>
            <person name="Terry A."/>
            <person name="Salamov A."/>
            <person name="Fritz-Laylin L.K."/>
            <person name="Marechal-Drouard L."/>
            <person name="Marshall W.F."/>
            <person name="Qu L.H."/>
            <person name="Nelson D.R."/>
            <person name="Sanderfoot A.A."/>
            <person name="Spalding M.H."/>
            <person name="Kapitonov V.V."/>
            <person name="Ren Q."/>
            <person name="Ferris P."/>
            <person name="Lindquist E."/>
            <person name="Shapiro H."/>
            <person name="Lucas S.M."/>
            <person name="Grimwood J."/>
            <person name="Schmutz J."/>
            <person name="Cardol P."/>
            <person name="Cerutti H."/>
            <person name="Chanfreau G."/>
            <person name="Chen C.L."/>
            <person name="Cognat V."/>
            <person name="Croft M.T."/>
            <person name="Dent R."/>
            <person name="Dutcher S."/>
            <person name="Fernandez E."/>
            <person name="Fukuzawa H."/>
            <person name="Gonzalez-Ballester D."/>
            <person name="Gonzalez-Halphen D."/>
            <person name="Hallmann A."/>
            <person name="Hanikenne M."/>
            <person name="Hippler M."/>
            <person name="Inwood W."/>
            <person name="Jabbari K."/>
            <person name="Kalanon M."/>
            <person name="Kuras R."/>
            <person name="Lefebvre P.A."/>
            <person name="Lemaire S.D."/>
            <person name="Lobanov A.V."/>
            <person name="Lohr M."/>
            <person name="Manuell A."/>
            <person name="Meier I."/>
            <person name="Mets L."/>
            <person name="Mittag M."/>
            <person name="Mittelmeier T."/>
            <person name="Moroney J.V."/>
            <person name="Moseley J."/>
            <person name="Napoli C."/>
            <person name="Nedelcu A.M."/>
            <person name="Niyogi K."/>
            <person name="Novoselov S.V."/>
            <person name="Paulsen I.T."/>
            <person name="Pazour G."/>
            <person name="Purton S."/>
            <person name="Ral J.P."/>
            <person name="Riano-Pachon D.M."/>
            <person name="Riekhof W."/>
            <person name="Rymarquis L."/>
            <person name="Schroda M."/>
            <person name="Stern D."/>
            <person name="Umen J."/>
            <person name="Willows R."/>
            <person name="Wilson N."/>
            <person name="Zimmer S.L."/>
            <person name="Allmer J."/>
            <person name="Balk J."/>
            <person name="Bisova K."/>
            <person name="Chen C.J."/>
            <person name="Elias M."/>
            <person name="Gendler K."/>
            <person name="Hauser C."/>
            <person name="Lamb M.R."/>
            <person name="Ledford H."/>
            <person name="Long J.C."/>
            <person name="Minagawa J."/>
            <person name="Page M.D."/>
            <person name="Pan J."/>
            <person name="Pootakham W."/>
            <person name="Roje S."/>
            <person name="Rose A."/>
            <person name="Stahlberg E."/>
            <person name="Terauchi A.M."/>
            <person name="Yang P."/>
            <person name="Ball S."/>
            <person name="Bowler C."/>
            <person name="Dieckmann C.L."/>
            <person name="Gladyshev V.N."/>
            <person name="Green P."/>
            <person name="Jorgensen R."/>
            <person name="Mayfield S."/>
            <person name="Mueller-Roeber B."/>
            <person name="Rajamani S."/>
            <person name="Sayre R.T."/>
            <person name="Brokstein P."/>
            <person name="Dubchak I."/>
            <person name="Goodstein D."/>
            <person name="Hornick L."/>
            <person name="Huang Y.W."/>
            <person name="Jhaveri J."/>
            <person name="Luo Y."/>
            <person name="Martinez D."/>
            <person name="Ngau W.C."/>
            <person name="Otillar B."/>
            <person name="Poliakov A."/>
            <person name="Porter A."/>
            <person name="Szajkowski L."/>
            <person name="Werner G."/>
            <person name="Zhou K."/>
            <person name="Grigoriev I.V."/>
            <person name="Rokhsar D.S."/>
            <person name="Grossman A.R."/>
        </authorList>
    </citation>
    <scope>NUCLEOTIDE SEQUENCE [LARGE SCALE GENOMIC DNA]</scope>
    <source>
        <strain evidence="2">CC-503</strain>
    </source>
</reference>
<dbReference type="Gramene" id="PNW82769">
    <property type="protein sequence ID" value="PNW82769"/>
    <property type="gene ID" value="CHLRE_06g293350v5"/>
</dbReference>
<organism evidence="1 2">
    <name type="scientific">Chlamydomonas reinhardtii</name>
    <name type="common">Chlamydomonas smithii</name>
    <dbReference type="NCBI Taxonomy" id="3055"/>
    <lineage>
        <taxon>Eukaryota</taxon>
        <taxon>Viridiplantae</taxon>
        <taxon>Chlorophyta</taxon>
        <taxon>core chlorophytes</taxon>
        <taxon>Chlorophyceae</taxon>
        <taxon>CS clade</taxon>
        <taxon>Chlamydomonadales</taxon>
        <taxon>Chlamydomonadaceae</taxon>
        <taxon>Chlamydomonas</taxon>
    </lineage>
</organism>
<dbReference type="InParanoid" id="A0A2K3DQF1"/>
<evidence type="ECO:0000313" key="1">
    <source>
        <dbReference type="EMBL" id="PNW82769.1"/>
    </source>
</evidence>
<evidence type="ECO:0000313" key="2">
    <source>
        <dbReference type="Proteomes" id="UP000006906"/>
    </source>
</evidence>
<dbReference type="AlphaFoldDB" id="A0A2K3DQF1"/>
<dbReference type="GeneID" id="66053817"/>
<protein>
    <submittedName>
        <fullName evidence="1">Uncharacterized protein</fullName>
    </submittedName>
</protein>
<accession>A0A2K3DQF1</accession>
<dbReference type="RefSeq" id="XP_042924166.1">
    <property type="nucleotide sequence ID" value="XM_043063460.1"/>
</dbReference>
<gene>
    <name evidence="1" type="ORF">CHLRE_06g293350v5</name>
</gene>
<dbReference type="EMBL" id="CM008967">
    <property type="protein sequence ID" value="PNW82769.1"/>
    <property type="molecule type" value="Genomic_DNA"/>
</dbReference>
<dbReference type="KEGG" id="cre:CHLRE_06g293350v5"/>
<dbReference type="Proteomes" id="UP000006906">
    <property type="component" value="Chromosome 6"/>
</dbReference>
<keyword evidence="2" id="KW-1185">Reference proteome</keyword>
<sequence length="77" mass="7846">MSPAGPPATAHADAAEGLGRVIGEVVGGVKGVLEKFQHVGADTAPEQPVVPYTSTAELLAARQQQQGGGREQEGGRR</sequence>
<name>A0A2K3DQF1_CHLRE</name>